<sequence>MDLEELKLNWKSLDEKIMVSQKLNEKMIRSMLKDQSKSTVYKIRNRLRRLALFFAFIFILFIAILAGNPFDYTHWYEYFPAVSYTLLLVAGLEIVVREFFSVSKITLEQNNLRESLSRIIVLHASYKTVMERIWKISLVIGFLLGISLMVRNFEKYGLAKSLLFIVGNAVTVILAYLLAKKIFKKIPDRNLEELKTTIAELDE</sequence>
<gene>
    <name evidence="2" type="ORF">SAMN04487995_5801</name>
</gene>
<keyword evidence="3" id="KW-1185">Reference proteome</keyword>
<keyword evidence="1" id="KW-0812">Transmembrane</keyword>
<dbReference type="STRING" id="408657.SAMN04487995_5801"/>
<protein>
    <submittedName>
        <fullName evidence="2">Uncharacterized protein</fullName>
    </submittedName>
</protein>
<dbReference type="AlphaFoldDB" id="A0A1H7B1J5"/>
<keyword evidence="1" id="KW-0472">Membrane</keyword>
<dbReference type="RefSeq" id="WP_090341572.1">
    <property type="nucleotide sequence ID" value="NZ_FNXY01000011.1"/>
</dbReference>
<proteinExistence type="predicted"/>
<feature type="transmembrane region" description="Helical" evidence="1">
    <location>
        <begin position="133"/>
        <end position="150"/>
    </location>
</feature>
<dbReference type="EMBL" id="FNXY01000011">
    <property type="protein sequence ID" value="SEJ67225.1"/>
    <property type="molecule type" value="Genomic_DNA"/>
</dbReference>
<evidence type="ECO:0000256" key="1">
    <source>
        <dbReference type="SAM" id="Phobius"/>
    </source>
</evidence>
<organism evidence="2 3">
    <name type="scientific">Dyadobacter koreensis</name>
    <dbReference type="NCBI Taxonomy" id="408657"/>
    <lineage>
        <taxon>Bacteria</taxon>
        <taxon>Pseudomonadati</taxon>
        <taxon>Bacteroidota</taxon>
        <taxon>Cytophagia</taxon>
        <taxon>Cytophagales</taxon>
        <taxon>Spirosomataceae</taxon>
        <taxon>Dyadobacter</taxon>
    </lineage>
</organism>
<name>A0A1H7B1J5_9BACT</name>
<dbReference type="Proteomes" id="UP000199532">
    <property type="component" value="Unassembled WGS sequence"/>
</dbReference>
<evidence type="ECO:0000313" key="2">
    <source>
        <dbReference type="EMBL" id="SEJ67225.1"/>
    </source>
</evidence>
<dbReference type="OrthoDB" id="950997at2"/>
<reference evidence="2 3" key="1">
    <citation type="submission" date="2016-10" db="EMBL/GenBank/DDBJ databases">
        <authorList>
            <person name="de Groot N.N."/>
        </authorList>
    </citation>
    <scope>NUCLEOTIDE SEQUENCE [LARGE SCALE GENOMIC DNA]</scope>
    <source>
        <strain evidence="2 3">DSM 19938</strain>
    </source>
</reference>
<accession>A0A1H7B1J5</accession>
<evidence type="ECO:0000313" key="3">
    <source>
        <dbReference type="Proteomes" id="UP000199532"/>
    </source>
</evidence>
<feature type="transmembrane region" description="Helical" evidence="1">
    <location>
        <begin position="162"/>
        <end position="179"/>
    </location>
</feature>
<feature type="transmembrane region" description="Helical" evidence="1">
    <location>
        <begin position="78"/>
        <end position="96"/>
    </location>
</feature>
<keyword evidence="1" id="KW-1133">Transmembrane helix</keyword>
<feature type="transmembrane region" description="Helical" evidence="1">
    <location>
        <begin position="47"/>
        <end position="66"/>
    </location>
</feature>